<dbReference type="Proteomes" id="UP000010077">
    <property type="component" value="Chromosome"/>
</dbReference>
<evidence type="ECO:0000313" key="1">
    <source>
        <dbReference type="EMBL" id="AFX98363.1"/>
    </source>
</evidence>
<reference evidence="1 2" key="1">
    <citation type="journal article" date="2012" name="Proc. Natl. Acad. Sci. U.S.A.">
        <title>Genome streamlining and chemical defense in a coral reef symbiosis.</title>
        <authorList>
            <person name="Kwan J.C."/>
            <person name="Donia M.S."/>
            <person name="Han A.W."/>
            <person name="Hirose E."/>
            <person name="Haygood M.G."/>
            <person name="Schmidt E.W."/>
        </authorList>
    </citation>
    <scope>NUCLEOTIDE SEQUENCE [LARGE SCALE GENOMIC DNA]</scope>
    <source>
        <strain evidence="1 2">L2</strain>
    </source>
</reference>
<keyword evidence="2" id="KW-1185">Reference proteome</keyword>
<dbReference type="EMBL" id="CP003539">
    <property type="protein sequence ID" value="AFX98363.1"/>
    <property type="molecule type" value="Genomic_DNA"/>
</dbReference>
<gene>
    <name evidence="1" type="ORF">A1OE_159</name>
</gene>
<sequence length="43" mass="5092">MANYCSIYNGVCICLIFRSFFLNFLQLRYCILTKIILAYSVLF</sequence>
<dbReference type="KEGG" id="thal:A1OE_159"/>
<organism evidence="1 2">
    <name type="scientific">Candidatus Endolissoclinum faulkneri L2</name>
    <dbReference type="NCBI Taxonomy" id="1193729"/>
    <lineage>
        <taxon>Bacteria</taxon>
        <taxon>Pseudomonadati</taxon>
        <taxon>Pseudomonadota</taxon>
        <taxon>Alphaproteobacteria</taxon>
        <taxon>Rhodospirillales</taxon>
        <taxon>Rhodospirillaceae</taxon>
        <taxon>Candidatus Endolissoclinum</taxon>
    </lineage>
</organism>
<name>K7Z321_9PROT</name>
<evidence type="ECO:0000313" key="2">
    <source>
        <dbReference type="Proteomes" id="UP000010077"/>
    </source>
</evidence>
<protein>
    <submittedName>
        <fullName evidence="1">Uncharacterized protein</fullName>
    </submittedName>
</protein>
<dbReference type="AlphaFoldDB" id="K7Z321"/>
<proteinExistence type="predicted"/>
<dbReference type="HOGENOM" id="CLU_3231062_0_0_5"/>
<accession>K7Z321</accession>